<reference evidence="2" key="1">
    <citation type="submission" date="2023-06" db="EMBL/GenBank/DDBJ databases">
        <title>Genome-scale phylogeny and comparative genomics of the fungal order Sordariales.</title>
        <authorList>
            <consortium name="Lawrence Berkeley National Laboratory"/>
            <person name="Hensen N."/>
            <person name="Bonometti L."/>
            <person name="Westerberg I."/>
            <person name="Brannstrom I.O."/>
            <person name="Guillou S."/>
            <person name="Cros-Aarteil S."/>
            <person name="Calhoun S."/>
            <person name="Haridas S."/>
            <person name="Kuo A."/>
            <person name="Mondo S."/>
            <person name="Pangilinan J."/>
            <person name="Riley R."/>
            <person name="Labutti K."/>
            <person name="Andreopoulos B."/>
            <person name="Lipzen A."/>
            <person name="Chen C."/>
            <person name="Yanf M."/>
            <person name="Daum C."/>
            <person name="Ng V."/>
            <person name="Clum A."/>
            <person name="Steindorff A."/>
            <person name="Ohm R."/>
            <person name="Martin F."/>
            <person name="Silar P."/>
            <person name="Natvig D."/>
            <person name="Lalanne C."/>
            <person name="Gautier V."/>
            <person name="Ament-Velasquez S.L."/>
            <person name="Kruys A."/>
            <person name="Hutchinson M.I."/>
            <person name="Powell A.J."/>
            <person name="Barry K."/>
            <person name="Miller A.N."/>
            <person name="Grigoriev I.V."/>
            <person name="Debuchy R."/>
            <person name="Gladieux P."/>
            <person name="Thoren M.H."/>
            <person name="Johannesson H."/>
        </authorList>
    </citation>
    <scope>NUCLEOTIDE SEQUENCE</scope>
    <source>
        <strain evidence="2">CBS 307.81</strain>
    </source>
</reference>
<evidence type="ECO:0000256" key="1">
    <source>
        <dbReference type="SAM" id="MobiDB-lite"/>
    </source>
</evidence>
<gene>
    <name evidence="2" type="ORF">QBC41DRAFT_367669</name>
</gene>
<evidence type="ECO:0000313" key="3">
    <source>
        <dbReference type="Proteomes" id="UP001174997"/>
    </source>
</evidence>
<feature type="region of interest" description="Disordered" evidence="1">
    <location>
        <begin position="1"/>
        <end position="47"/>
    </location>
</feature>
<proteinExistence type="predicted"/>
<feature type="compositionally biased region" description="Acidic residues" evidence="1">
    <location>
        <begin position="9"/>
        <end position="21"/>
    </location>
</feature>
<accession>A0AA39Z6R5</accession>
<protein>
    <submittedName>
        <fullName evidence="2">Uncharacterized protein</fullName>
    </submittedName>
</protein>
<keyword evidence="3" id="KW-1185">Reference proteome</keyword>
<feature type="compositionally biased region" description="Basic and acidic residues" evidence="1">
    <location>
        <begin position="77"/>
        <end position="93"/>
    </location>
</feature>
<dbReference type="AlphaFoldDB" id="A0AA39Z6R5"/>
<name>A0AA39Z6R5_9PEZI</name>
<dbReference type="EMBL" id="JAULSY010000113">
    <property type="protein sequence ID" value="KAK0665290.1"/>
    <property type="molecule type" value="Genomic_DNA"/>
</dbReference>
<evidence type="ECO:0000313" key="2">
    <source>
        <dbReference type="EMBL" id="KAK0665290.1"/>
    </source>
</evidence>
<sequence>MKVDGTKEEEVEMGGVVEEEETSVKKSKKKKGSSANKKKKRKSLTVGEVGMGMVMEEIFPDLPKPAVAAATDGGVGEEEKVSKAHNEAEEQMNREFTASCTTDAPPGSDQAQDPTPMELDSTPGLDFAIHEDNEADVKGAEEIKELIEEVFARPEFEYQAVEEESVVNGAGSIGESVTAVGSREESPATLTLAATDNTSNAPENDDITTIKSLLQTLDGKLSGLALESTVQGQQDKIKDLHKGLEEAYNGMVKLSGRLNRDEMRAAIRHEILFNGMKSIVGELGALRRQQETGMEYLGLQIQSPLVAAPRKKWEEKDKNQEGKKALESCLRTYLDDMGRATEREQVGEKGKLAVEYAGRVLGGL</sequence>
<comment type="caution">
    <text evidence="2">The sequence shown here is derived from an EMBL/GenBank/DDBJ whole genome shotgun (WGS) entry which is preliminary data.</text>
</comment>
<dbReference type="Proteomes" id="UP001174997">
    <property type="component" value="Unassembled WGS sequence"/>
</dbReference>
<organism evidence="2 3">
    <name type="scientific">Cercophora samala</name>
    <dbReference type="NCBI Taxonomy" id="330535"/>
    <lineage>
        <taxon>Eukaryota</taxon>
        <taxon>Fungi</taxon>
        <taxon>Dikarya</taxon>
        <taxon>Ascomycota</taxon>
        <taxon>Pezizomycotina</taxon>
        <taxon>Sordariomycetes</taxon>
        <taxon>Sordariomycetidae</taxon>
        <taxon>Sordariales</taxon>
        <taxon>Lasiosphaeriaceae</taxon>
        <taxon>Cercophora</taxon>
    </lineage>
</organism>
<feature type="compositionally biased region" description="Basic residues" evidence="1">
    <location>
        <begin position="25"/>
        <end position="43"/>
    </location>
</feature>
<feature type="region of interest" description="Disordered" evidence="1">
    <location>
        <begin position="63"/>
        <end position="121"/>
    </location>
</feature>